<sequence length="223" mass="24726">MNTRIEVEPAHQSDQYALIPALDDLVKREIAPEKMFADTAYNSGDNLIAAAQRGVDLVAPTPGQGDRDGIGLGHFELDLKKYRVVACPEGAAPIRSRLGKDQRTRNLQFDPTRCAVCLLVDDCPAGRQGGRLRVHPRDIATTYSRARDEREPFKKAYAIRAGIESANAELKTAHGLDKVWTRGLVRVAFAVTMKTLACNVKRSMRYSCAQLTRNQTELIEMTT</sequence>
<accession>A0ABQ0C9C1</accession>
<dbReference type="PANTHER" id="PTHR33408">
    <property type="entry name" value="TRANSPOSASE"/>
    <property type="match status" value="1"/>
</dbReference>
<dbReference type="Proteomes" id="UP001628193">
    <property type="component" value="Unassembled WGS sequence"/>
</dbReference>
<evidence type="ECO:0000313" key="2">
    <source>
        <dbReference type="EMBL" id="GAB0057489.1"/>
    </source>
</evidence>
<dbReference type="RefSeq" id="WP_420905186.1">
    <property type="nucleotide sequence ID" value="NZ_BAAFGK010000004.1"/>
</dbReference>
<comment type="caution">
    <text evidence="2">The sequence shown here is derived from an EMBL/GenBank/DDBJ whole genome shotgun (WGS) entry which is preliminary data.</text>
</comment>
<proteinExistence type="predicted"/>
<evidence type="ECO:0000259" key="1">
    <source>
        <dbReference type="Pfam" id="PF13751"/>
    </source>
</evidence>
<dbReference type="Pfam" id="PF13751">
    <property type="entry name" value="DDE_Tnp_1_6"/>
    <property type="match status" value="1"/>
</dbReference>
<dbReference type="PANTHER" id="PTHR33408:SF2">
    <property type="entry name" value="TRANSPOSASE DDE DOMAIN-CONTAINING PROTEIN"/>
    <property type="match status" value="1"/>
</dbReference>
<name>A0ABQ0C9C1_9PROT</name>
<evidence type="ECO:0000313" key="3">
    <source>
        <dbReference type="Proteomes" id="UP001628193"/>
    </source>
</evidence>
<dbReference type="EMBL" id="BAAFGK010000004">
    <property type="protein sequence ID" value="GAB0057489.1"/>
    <property type="molecule type" value="Genomic_DNA"/>
</dbReference>
<keyword evidence="3" id="KW-1185">Reference proteome</keyword>
<gene>
    <name evidence="2" type="ORF">SIID45300_01818</name>
</gene>
<reference evidence="2 3" key="2">
    <citation type="submission" date="2024-09" db="EMBL/GenBank/DDBJ databases">
        <title>Draft genome sequence of Candidatus Magnetaquicoccaceae bacterium FCR-1.</title>
        <authorList>
            <person name="Shimoshige H."/>
            <person name="Shimamura S."/>
            <person name="Taoka A."/>
            <person name="Kobayashi H."/>
            <person name="Maekawa T."/>
        </authorList>
    </citation>
    <scope>NUCLEOTIDE SEQUENCE [LARGE SCALE GENOMIC DNA]</scope>
    <source>
        <strain evidence="2 3">FCR-1</strain>
    </source>
</reference>
<organism evidence="2 3">
    <name type="scientific">Candidatus Magnetaquiglobus chichijimensis</name>
    <dbReference type="NCBI Taxonomy" id="3141448"/>
    <lineage>
        <taxon>Bacteria</taxon>
        <taxon>Pseudomonadati</taxon>
        <taxon>Pseudomonadota</taxon>
        <taxon>Magnetococcia</taxon>
        <taxon>Magnetococcales</taxon>
        <taxon>Candidatus Magnetaquicoccaceae</taxon>
        <taxon>Candidatus Magnetaquiglobus</taxon>
    </lineage>
</organism>
<reference evidence="2 3" key="1">
    <citation type="submission" date="2024-05" db="EMBL/GenBank/DDBJ databases">
        <authorList>
            <consortium name="Candidatus Magnetaquicoccaceae bacterium FCR-1 genome sequencing consortium"/>
            <person name="Shimoshige H."/>
            <person name="Shimamura S."/>
            <person name="Taoka A."/>
            <person name="Kobayashi H."/>
            <person name="Maekawa T."/>
        </authorList>
    </citation>
    <scope>NUCLEOTIDE SEQUENCE [LARGE SCALE GENOMIC DNA]</scope>
    <source>
        <strain evidence="2 3">FCR-1</strain>
    </source>
</reference>
<dbReference type="InterPro" id="IPR025668">
    <property type="entry name" value="Tnp_DDE_dom"/>
</dbReference>
<feature type="domain" description="Transposase DDE" evidence="1">
    <location>
        <begin position="87"/>
        <end position="202"/>
    </location>
</feature>
<protein>
    <recommendedName>
        <fullName evidence="1">Transposase DDE domain-containing protein</fullName>
    </recommendedName>
</protein>